<dbReference type="EC" id="1.1.1.26" evidence="7"/>
<comment type="similarity">
    <text evidence="1 4">Belongs to the D-isomer specific 2-hydroxyacid dehydrogenase family.</text>
</comment>
<evidence type="ECO:0000259" key="6">
    <source>
        <dbReference type="Pfam" id="PF02826"/>
    </source>
</evidence>
<feature type="domain" description="D-isomer specific 2-hydroxyacid dehydrogenase NAD-binding" evidence="6">
    <location>
        <begin position="117"/>
        <end position="293"/>
    </location>
</feature>
<evidence type="ECO:0000256" key="4">
    <source>
        <dbReference type="RuleBase" id="RU003719"/>
    </source>
</evidence>
<dbReference type="InterPro" id="IPR050223">
    <property type="entry name" value="D-isomer_2-hydroxyacid_DH"/>
</dbReference>
<dbReference type="KEGG" id="ptp:RCA23_c17490"/>
<evidence type="ECO:0000256" key="3">
    <source>
        <dbReference type="ARBA" id="ARBA00023027"/>
    </source>
</evidence>
<organism evidence="7 8">
    <name type="scientific">Planktomarina temperata RCA23</name>
    <dbReference type="NCBI Taxonomy" id="666509"/>
    <lineage>
        <taxon>Bacteria</taxon>
        <taxon>Pseudomonadati</taxon>
        <taxon>Pseudomonadota</taxon>
        <taxon>Alphaproteobacteria</taxon>
        <taxon>Rhodobacterales</taxon>
        <taxon>Paracoccaceae</taxon>
        <taxon>Planktomarina</taxon>
    </lineage>
</organism>
<dbReference type="EMBL" id="CP003984">
    <property type="protein sequence ID" value="AII87283.1"/>
    <property type="molecule type" value="Genomic_DNA"/>
</dbReference>
<dbReference type="AlphaFoldDB" id="A0AAN0RJB7"/>
<dbReference type="InterPro" id="IPR006140">
    <property type="entry name" value="D-isomer_DH_NAD-bd"/>
</dbReference>
<dbReference type="GO" id="GO:0016618">
    <property type="term" value="F:hydroxypyruvate reductase [NAD(P)H] activity"/>
    <property type="evidence" value="ECO:0007669"/>
    <property type="project" value="TreeGrafter"/>
</dbReference>
<evidence type="ECO:0000313" key="7">
    <source>
        <dbReference type="EMBL" id="AII87283.1"/>
    </source>
</evidence>
<feature type="domain" description="D-isomer specific 2-hydroxyacid dehydrogenase catalytic" evidence="5">
    <location>
        <begin position="13"/>
        <end position="320"/>
    </location>
</feature>
<dbReference type="PROSITE" id="PS00671">
    <property type="entry name" value="D_2_HYDROXYACID_DH_3"/>
    <property type="match status" value="1"/>
</dbReference>
<dbReference type="PROSITE" id="PS00670">
    <property type="entry name" value="D_2_HYDROXYACID_DH_2"/>
    <property type="match status" value="1"/>
</dbReference>
<dbReference type="InterPro" id="IPR036291">
    <property type="entry name" value="NAD(P)-bd_dom_sf"/>
</dbReference>
<dbReference type="Gene3D" id="3.40.50.720">
    <property type="entry name" value="NAD(P)-binding Rossmann-like Domain"/>
    <property type="match status" value="2"/>
</dbReference>
<dbReference type="PANTHER" id="PTHR10996">
    <property type="entry name" value="2-HYDROXYACID DEHYDROGENASE-RELATED"/>
    <property type="match status" value="1"/>
</dbReference>
<proteinExistence type="inferred from homology"/>
<evidence type="ECO:0000313" key="8">
    <source>
        <dbReference type="Proteomes" id="UP000028680"/>
    </source>
</evidence>
<evidence type="ECO:0000256" key="1">
    <source>
        <dbReference type="ARBA" id="ARBA00005854"/>
    </source>
</evidence>
<dbReference type="Pfam" id="PF02826">
    <property type="entry name" value="2-Hacid_dh_C"/>
    <property type="match status" value="1"/>
</dbReference>
<dbReference type="Proteomes" id="UP000028680">
    <property type="component" value="Chromosome"/>
</dbReference>
<dbReference type="GO" id="GO:0005829">
    <property type="term" value="C:cytosol"/>
    <property type="evidence" value="ECO:0007669"/>
    <property type="project" value="TreeGrafter"/>
</dbReference>
<sequence length="324" mass="34643">MCFQKMSKPRIWVTRRLSDATLERAARDYEVVINYEDRPGTAEEIIAASAAFDGIIPCHSEHFSAEVVAQFSDRLKIVANHSVGVDHCDLPALKSRGIVVTNTPDVLSDATAELAMLLMLGAARHAVAGDRIVRSGAWDSWSPAFMVGKQVTGARLGIIGMGRVGRAFAAKARGFDMELHYFNRSPLAEELTQGAVYHDTVESLLGVSDFLSLHCPATPETNGLMSAERFALMPAGAVFVNTARGALVDEAALIGALDSGQLSAAGLDCFQVEPGGNPAFSRFDNIFMLPHIGSATGQTRDAMGFRALDNLDAFFAGKAPGDQL</sequence>
<dbReference type="InterPro" id="IPR029752">
    <property type="entry name" value="D-isomer_DH_CS1"/>
</dbReference>
<dbReference type="InterPro" id="IPR006139">
    <property type="entry name" value="D-isomer_2_OHA_DH_cat_dom"/>
</dbReference>
<dbReference type="PROSITE" id="PS00065">
    <property type="entry name" value="D_2_HYDROXYACID_DH_1"/>
    <property type="match status" value="1"/>
</dbReference>
<dbReference type="GO" id="GO:0030267">
    <property type="term" value="F:glyoxylate reductase (NADPH) activity"/>
    <property type="evidence" value="ECO:0007669"/>
    <property type="project" value="TreeGrafter"/>
</dbReference>
<name>A0AAN0RJB7_9RHOB</name>
<dbReference type="Pfam" id="PF00389">
    <property type="entry name" value="2-Hacid_dh"/>
    <property type="match status" value="1"/>
</dbReference>
<dbReference type="SUPFAM" id="SSF51735">
    <property type="entry name" value="NAD(P)-binding Rossmann-fold domains"/>
    <property type="match status" value="1"/>
</dbReference>
<dbReference type="PANTHER" id="PTHR10996:SF283">
    <property type="entry name" value="GLYOXYLATE_HYDROXYPYRUVATE REDUCTASE B"/>
    <property type="match status" value="1"/>
</dbReference>
<protein>
    <submittedName>
        <fullName evidence="7">Glyoxylate reductase GyaR</fullName>
        <ecNumber evidence="7">1.1.1.26</ecNumber>
    </submittedName>
</protein>
<dbReference type="FunFam" id="3.40.50.720:FF:000203">
    <property type="entry name" value="D-3-phosphoglycerate dehydrogenase (SerA)"/>
    <property type="match status" value="1"/>
</dbReference>
<dbReference type="CDD" id="cd05301">
    <property type="entry name" value="GDH"/>
    <property type="match status" value="1"/>
</dbReference>
<dbReference type="SUPFAM" id="SSF52283">
    <property type="entry name" value="Formate/glycerate dehydrogenase catalytic domain-like"/>
    <property type="match status" value="1"/>
</dbReference>
<evidence type="ECO:0000256" key="2">
    <source>
        <dbReference type="ARBA" id="ARBA00023002"/>
    </source>
</evidence>
<keyword evidence="8" id="KW-1185">Reference proteome</keyword>
<dbReference type="GO" id="GO:0047964">
    <property type="term" value="F:glyoxylate reductase (NADH) activity"/>
    <property type="evidence" value="ECO:0007669"/>
    <property type="project" value="UniProtKB-EC"/>
</dbReference>
<accession>A0AAN0RJB7</accession>
<keyword evidence="3" id="KW-0520">NAD</keyword>
<dbReference type="GO" id="GO:0051287">
    <property type="term" value="F:NAD binding"/>
    <property type="evidence" value="ECO:0007669"/>
    <property type="project" value="InterPro"/>
</dbReference>
<reference evidence="7 8" key="1">
    <citation type="journal article" date="2014" name="ISME J.">
        <title>Adaptation of an abundant Roseobacter RCA organism to pelagic systems revealed by genomic and transcriptomic analyses.</title>
        <authorList>
            <person name="Voget S."/>
            <person name="Wemheuer B."/>
            <person name="Brinkhoff T."/>
            <person name="Vollmers J."/>
            <person name="Dietrich S."/>
            <person name="Giebel H.A."/>
            <person name="Beardsley C."/>
            <person name="Sardemann C."/>
            <person name="Bakenhus I."/>
            <person name="Billerbeck S."/>
            <person name="Daniel R."/>
            <person name="Simon M."/>
        </authorList>
    </citation>
    <scope>NUCLEOTIDE SEQUENCE [LARGE SCALE GENOMIC DNA]</scope>
    <source>
        <strain evidence="7 8">RCA23</strain>
    </source>
</reference>
<dbReference type="InterPro" id="IPR029753">
    <property type="entry name" value="D-isomer_DH_CS"/>
</dbReference>
<evidence type="ECO:0000259" key="5">
    <source>
        <dbReference type="Pfam" id="PF00389"/>
    </source>
</evidence>
<gene>
    <name evidence="7" type="primary">gyaR2</name>
    <name evidence="7" type="ORF">RCA23_c17490</name>
</gene>
<keyword evidence="2 4" id="KW-0560">Oxidoreductase</keyword>